<protein>
    <submittedName>
        <fullName evidence="2">Uncharacterized protein</fullName>
    </submittedName>
</protein>
<evidence type="ECO:0000313" key="2">
    <source>
        <dbReference type="EMBL" id="MFE4107087.1"/>
    </source>
</evidence>
<organism evidence="2 3">
    <name type="scientific">Almyronema epifaneia S1</name>
    <dbReference type="NCBI Taxonomy" id="2991925"/>
    <lineage>
        <taxon>Bacteria</taxon>
        <taxon>Bacillati</taxon>
        <taxon>Cyanobacteriota</taxon>
        <taxon>Cyanophyceae</taxon>
        <taxon>Nodosilineales</taxon>
        <taxon>Nodosilineaceae</taxon>
        <taxon>Almyronema</taxon>
        <taxon>Almyronema epifaneia</taxon>
    </lineage>
</organism>
<dbReference type="Proteomes" id="UP001600165">
    <property type="component" value="Unassembled WGS sequence"/>
</dbReference>
<sequence length="66" mass="6939">HSAQATGQLGRRASGSAGSQLLKIPYQKDVSSDEIVNADEGSKVSFIDSFPKAYAKPDSRNSANPS</sequence>
<gene>
    <name evidence="2" type="ORF">ACFVKH_12400</name>
</gene>
<accession>A0ABW6IFW9</accession>
<name>A0ABW6IFW9_9CYAN</name>
<proteinExistence type="predicted"/>
<comment type="caution">
    <text evidence="2">The sequence shown here is derived from an EMBL/GenBank/DDBJ whole genome shotgun (WGS) entry which is preliminary data.</text>
</comment>
<feature type="region of interest" description="Disordered" evidence="1">
    <location>
        <begin position="1"/>
        <end position="23"/>
    </location>
</feature>
<evidence type="ECO:0000313" key="3">
    <source>
        <dbReference type="Proteomes" id="UP001600165"/>
    </source>
</evidence>
<feature type="non-terminal residue" evidence="2">
    <location>
        <position position="1"/>
    </location>
</feature>
<keyword evidence="3" id="KW-1185">Reference proteome</keyword>
<evidence type="ECO:0000256" key="1">
    <source>
        <dbReference type="SAM" id="MobiDB-lite"/>
    </source>
</evidence>
<dbReference type="RefSeq" id="WP_377965469.1">
    <property type="nucleotide sequence ID" value="NZ_JBHZOL010000078.1"/>
</dbReference>
<reference evidence="2 3" key="1">
    <citation type="submission" date="2024-10" db="EMBL/GenBank/DDBJ databases">
        <authorList>
            <person name="Ratan Roy A."/>
            <person name="Morales Sandoval P.H."/>
            <person name="De Los Santos Villalobos S."/>
            <person name="Chakraborty S."/>
            <person name="Mukherjee J."/>
        </authorList>
    </citation>
    <scope>NUCLEOTIDE SEQUENCE [LARGE SCALE GENOMIC DNA]</scope>
    <source>
        <strain evidence="2 3">S1</strain>
    </source>
</reference>
<dbReference type="EMBL" id="JBHZOL010000078">
    <property type="protein sequence ID" value="MFE4107087.1"/>
    <property type="molecule type" value="Genomic_DNA"/>
</dbReference>